<dbReference type="HOGENOM" id="CLU_923046_0_0_1"/>
<dbReference type="InterPro" id="IPR005550">
    <property type="entry name" value="Kinetochore_Ndc80"/>
</dbReference>
<dbReference type="AlphaFoldDB" id="R0MHU9"/>
<feature type="non-terminal residue" evidence="2">
    <location>
        <position position="1"/>
    </location>
</feature>
<dbReference type="VEuPathDB" id="MicrosporidiaDB:NBO_62g0015"/>
<evidence type="ECO:0000256" key="1">
    <source>
        <dbReference type="SAM" id="Coils"/>
    </source>
</evidence>
<feature type="non-terminal residue" evidence="2">
    <location>
        <position position="302"/>
    </location>
</feature>
<sequence length="302" mass="35800">EKKILSELDNEINNIKINLNGITDLENKRNDILDKLNSLIASEKQLENKKTKYLTTIKKINEEIITFENEADLLRNEQNRLKDKISLQNLNPEDVKVMNKEKVDLYKELEKITPEKEKVMIKNRELEKTYSEILENLLKLVHDYNSLRPHYPVEISKESALEIAFIPEFNDLKKSTEEEFFNKKQKEENCKILKETAENDLEEQKNIHKEFEMKVDLSNKKLITTGELYLNKKKMSEDAQRKSKNEMEELISELRTLELESNSSLNQSEQLLQKTKIQFDALKNKIEREKDEISKMIDNFYN</sequence>
<dbReference type="PANTHER" id="PTHR10643:SF2">
    <property type="entry name" value="KINETOCHORE PROTEIN NDC80 HOMOLOG"/>
    <property type="match status" value="1"/>
</dbReference>
<dbReference type="OMA" id="EARIDIM"/>
<dbReference type="GO" id="GO:0051315">
    <property type="term" value="P:attachment of mitotic spindle microtubules to kinetochore"/>
    <property type="evidence" value="ECO:0007669"/>
    <property type="project" value="InterPro"/>
</dbReference>
<reference evidence="2 3" key="1">
    <citation type="journal article" date="2013" name="BMC Genomics">
        <title>Comparative genomics of parasitic silkworm microsporidia reveal an association between genome expansion and host adaptation.</title>
        <authorList>
            <person name="Pan G."/>
            <person name="Xu J."/>
            <person name="Li T."/>
            <person name="Xia Q."/>
            <person name="Liu S.L."/>
            <person name="Zhang G."/>
            <person name="Li S."/>
            <person name="Li C."/>
            <person name="Liu H."/>
            <person name="Yang L."/>
            <person name="Liu T."/>
            <person name="Zhang X."/>
            <person name="Wu Z."/>
            <person name="Fan W."/>
            <person name="Dang X."/>
            <person name="Xiang H."/>
            <person name="Tao M."/>
            <person name="Li Y."/>
            <person name="Hu J."/>
            <person name="Li Z."/>
            <person name="Lin L."/>
            <person name="Luo J."/>
            <person name="Geng L."/>
            <person name="Wang L."/>
            <person name="Long M."/>
            <person name="Wan Y."/>
            <person name="He N."/>
            <person name="Zhang Z."/>
            <person name="Lu C."/>
            <person name="Keeling P.J."/>
            <person name="Wang J."/>
            <person name="Xiang Z."/>
            <person name="Zhou Z."/>
        </authorList>
    </citation>
    <scope>NUCLEOTIDE SEQUENCE [LARGE SCALE GENOMIC DNA]</scope>
    <source>
        <strain evidence="3">CQ1 / CVCC 102059</strain>
    </source>
</reference>
<dbReference type="EMBL" id="KB908970">
    <property type="protein sequence ID" value="EOB13725.1"/>
    <property type="molecule type" value="Genomic_DNA"/>
</dbReference>
<keyword evidence="3" id="KW-1185">Reference proteome</keyword>
<name>R0MHU9_NOSB1</name>
<feature type="coiled-coil region" evidence="1">
    <location>
        <begin position="183"/>
        <end position="214"/>
    </location>
</feature>
<keyword evidence="1" id="KW-0175">Coiled coil</keyword>
<dbReference type="GO" id="GO:0031262">
    <property type="term" value="C:Ndc80 complex"/>
    <property type="evidence" value="ECO:0007669"/>
    <property type="project" value="InterPro"/>
</dbReference>
<organism evidence="2 3">
    <name type="scientific">Nosema bombycis (strain CQ1 / CVCC 102059)</name>
    <name type="common">Microsporidian parasite</name>
    <name type="synonym">Pebrine of silkworm</name>
    <dbReference type="NCBI Taxonomy" id="578461"/>
    <lineage>
        <taxon>Eukaryota</taxon>
        <taxon>Fungi</taxon>
        <taxon>Fungi incertae sedis</taxon>
        <taxon>Microsporidia</taxon>
        <taxon>Nosematidae</taxon>
        <taxon>Nosema</taxon>
    </lineage>
</organism>
<dbReference type="PANTHER" id="PTHR10643">
    <property type="entry name" value="KINETOCHORE PROTEIN NDC80"/>
    <property type="match status" value="1"/>
</dbReference>
<feature type="coiled-coil region" evidence="1">
    <location>
        <begin position="5"/>
        <end position="84"/>
    </location>
</feature>
<dbReference type="Proteomes" id="UP000016927">
    <property type="component" value="Unassembled WGS sequence"/>
</dbReference>
<feature type="coiled-coil region" evidence="1">
    <location>
        <begin position="240"/>
        <end position="299"/>
    </location>
</feature>
<evidence type="ECO:0000313" key="2">
    <source>
        <dbReference type="EMBL" id="EOB13725.1"/>
    </source>
</evidence>
<evidence type="ECO:0000313" key="3">
    <source>
        <dbReference type="Proteomes" id="UP000016927"/>
    </source>
</evidence>
<dbReference type="OrthoDB" id="7459479at2759"/>
<gene>
    <name evidence="2" type="primary">NDC80</name>
    <name evidence="2" type="ORF">NBO_62g0015</name>
</gene>
<dbReference type="STRING" id="578461.R0MHU9"/>
<proteinExistence type="predicted"/>
<accession>R0MHU9</accession>
<protein>
    <submittedName>
        <fullName evidence="2">Kinetochore protein NDC80</fullName>
    </submittedName>
</protein>